<dbReference type="STRING" id="741276.A0A2S5B9V1"/>
<dbReference type="PROSITE" id="PS00028">
    <property type="entry name" value="ZINC_FINGER_C2H2_1"/>
    <property type="match status" value="2"/>
</dbReference>
<keyword evidence="2" id="KW-0677">Repeat</keyword>
<evidence type="ECO:0000256" key="5">
    <source>
        <dbReference type="PROSITE-ProRule" id="PRU00042"/>
    </source>
</evidence>
<dbReference type="PANTHER" id="PTHR24409:SF356">
    <property type="entry name" value="C2H2 FINGER DOMAIN TRANSCRIPTION FACTOR (EUROFUNG)"/>
    <property type="match status" value="1"/>
</dbReference>
<dbReference type="InterPro" id="IPR013087">
    <property type="entry name" value="Znf_C2H2_type"/>
</dbReference>
<evidence type="ECO:0000259" key="6">
    <source>
        <dbReference type="PROSITE" id="PS50157"/>
    </source>
</evidence>
<keyword evidence="1" id="KW-0479">Metal-binding</keyword>
<comment type="caution">
    <text evidence="7">The sequence shown here is derived from an EMBL/GenBank/DDBJ whole genome shotgun (WGS) entry which is preliminary data.</text>
</comment>
<proteinExistence type="predicted"/>
<dbReference type="SMART" id="SM00355">
    <property type="entry name" value="ZnF_C2H2"/>
    <property type="match status" value="6"/>
</dbReference>
<accession>A0A2S5B9V1</accession>
<evidence type="ECO:0000256" key="3">
    <source>
        <dbReference type="ARBA" id="ARBA00022771"/>
    </source>
</evidence>
<gene>
    <name evidence="7" type="ORF">BMF94_3486</name>
</gene>
<keyword evidence="8" id="KW-1185">Reference proteome</keyword>
<dbReference type="OrthoDB" id="6077919at2759"/>
<dbReference type="GO" id="GO:0000977">
    <property type="term" value="F:RNA polymerase II transcription regulatory region sequence-specific DNA binding"/>
    <property type="evidence" value="ECO:0007669"/>
    <property type="project" value="TreeGrafter"/>
</dbReference>
<evidence type="ECO:0000256" key="1">
    <source>
        <dbReference type="ARBA" id="ARBA00022723"/>
    </source>
</evidence>
<dbReference type="GO" id="GO:0005634">
    <property type="term" value="C:nucleus"/>
    <property type="evidence" value="ECO:0007669"/>
    <property type="project" value="TreeGrafter"/>
</dbReference>
<protein>
    <recommendedName>
        <fullName evidence="6">C2H2-type domain-containing protein</fullName>
    </recommendedName>
</protein>
<dbReference type="AlphaFoldDB" id="A0A2S5B9V1"/>
<dbReference type="InterPro" id="IPR036236">
    <property type="entry name" value="Znf_C2H2_sf"/>
</dbReference>
<evidence type="ECO:0000313" key="8">
    <source>
        <dbReference type="Proteomes" id="UP000237144"/>
    </source>
</evidence>
<dbReference type="Pfam" id="PF12874">
    <property type="entry name" value="zf-met"/>
    <property type="match status" value="1"/>
</dbReference>
<keyword evidence="4" id="KW-0862">Zinc</keyword>
<keyword evidence="3 5" id="KW-0863">Zinc-finger</keyword>
<evidence type="ECO:0000256" key="4">
    <source>
        <dbReference type="ARBA" id="ARBA00022833"/>
    </source>
</evidence>
<evidence type="ECO:0000313" key="7">
    <source>
        <dbReference type="EMBL" id="POY73548.1"/>
    </source>
</evidence>
<evidence type="ECO:0000256" key="2">
    <source>
        <dbReference type="ARBA" id="ARBA00022737"/>
    </source>
</evidence>
<dbReference type="Gene3D" id="3.30.160.60">
    <property type="entry name" value="Classic Zinc Finger"/>
    <property type="match status" value="1"/>
</dbReference>
<sequence length="311" mass="35448">MTPAEYYYDSSDDEWTCGDCRETTYDEDDMISHLHDAHWFCEPCKQLFTSESARREHWSNSGRHRHNWCALCEDLIRTYENLQEHNDRVHWRCRVCSTVFTVEWRRNEHETDSHLWCPTHRRSFRTQANYNAHMHSVEHVGRFQNCPFGCGHKLPDRSAIVQHLESGACASGVSRPTIDGFIQANDRNRFVITSAPQRLIEGPAPTTSYIASEKSWSEARRAYVCVLCGNDYSSLNALNAHLASPRHTYSSPTSPGGEKPYKCPNANCGRTFVTLSGVVQHAEFGSCGLLQMRGICRALDNVFSGGRLLLK</sequence>
<dbReference type="PROSITE" id="PS50157">
    <property type="entry name" value="ZINC_FINGER_C2H2_2"/>
    <property type="match status" value="1"/>
</dbReference>
<dbReference type="SUPFAM" id="SSF57667">
    <property type="entry name" value="beta-beta-alpha zinc fingers"/>
    <property type="match status" value="1"/>
</dbReference>
<dbReference type="PANTHER" id="PTHR24409">
    <property type="entry name" value="ZINC FINGER PROTEIN 142"/>
    <property type="match status" value="1"/>
</dbReference>
<name>A0A2S5B9V1_9BASI</name>
<dbReference type="EMBL" id="PJQD01000036">
    <property type="protein sequence ID" value="POY73548.1"/>
    <property type="molecule type" value="Genomic_DNA"/>
</dbReference>
<dbReference type="Proteomes" id="UP000237144">
    <property type="component" value="Unassembled WGS sequence"/>
</dbReference>
<dbReference type="GO" id="GO:0000981">
    <property type="term" value="F:DNA-binding transcription factor activity, RNA polymerase II-specific"/>
    <property type="evidence" value="ECO:0007669"/>
    <property type="project" value="TreeGrafter"/>
</dbReference>
<reference evidence="7 8" key="1">
    <citation type="journal article" date="2018" name="Front. Microbiol.">
        <title>Prospects for Fungal Bioremediation of Acidic Radioactive Waste Sites: Characterization and Genome Sequence of Rhodotorula taiwanensis MD1149.</title>
        <authorList>
            <person name="Tkavc R."/>
            <person name="Matrosova V.Y."/>
            <person name="Grichenko O.E."/>
            <person name="Gostincar C."/>
            <person name="Volpe R.P."/>
            <person name="Klimenkova P."/>
            <person name="Gaidamakova E.K."/>
            <person name="Zhou C.E."/>
            <person name="Stewart B.J."/>
            <person name="Lyman M.G."/>
            <person name="Malfatti S.A."/>
            <person name="Rubinfeld B."/>
            <person name="Courtot M."/>
            <person name="Singh J."/>
            <person name="Dalgard C.L."/>
            <person name="Hamilton T."/>
            <person name="Frey K.G."/>
            <person name="Gunde-Cimerman N."/>
            <person name="Dugan L."/>
            <person name="Daly M.J."/>
        </authorList>
    </citation>
    <scope>NUCLEOTIDE SEQUENCE [LARGE SCALE GENOMIC DNA]</scope>
    <source>
        <strain evidence="7 8">MD1149</strain>
    </source>
</reference>
<feature type="domain" description="C2H2-type" evidence="6">
    <location>
        <begin position="223"/>
        <end position="252"/>
    </location>
</feature>
<dbReference type="GO" id="GO:0008270">
    <property type="term" value="F:zinc ion binding"/>
    <property type="evidence" value="ECO:0007669"/>
    <property type="project" value="UniProtKB-KW"/>
</dbReference>
<organism evidence="7 8">
    <name type="scientific">Rhodotorula taiwanensis</name>
    <dbReference type="NCBI Taxonomy" id="741276"/>
    <lineage>
        <taxon>Eukaryota</taxon>
        <taxon>Fungi</taxon>
        <taxon>Dikarya</taxon>
        <taxon>Basidiomycota</taxon>
        <taxon>Pucciniomycotina</taxon>
        <taxon>Microbotryomycetes</taxon>
        <taxon>Sporidiobolales</taxon>
        <taxon>Sporidiobolaceae</taxon>
        <taxon>Rhodotorula</taxon>
    </lineage>
</organism>